<feature type="domain" description="Putative restriction endonuclease" evidence="2">
    <location>
        <begin position="22"/>
        <end position="183"/>
    </location>
</feature>
<dbReference type="InterPro" id="IPR008538">
    <property type="entry name" value="Uma2"/>
</dbReference>
<feature type="region of interest" description="Disordered" evidence="1">
    <location>
        <begin position="195"/>
        <end position="254"/>
    </location>
</feature>
<evidence type="ECO:0000256" key="1">
    <source>
        <dbReference type="SAM" id="MobiDB-lite"/>
    </source>
</evidence>
<organism evidence="3 4">
    <name type="scientific">Polyangium spumosum</name>
    <dbReference type="NCBI Taxonomy" id="889282"/>
    <lineage>
        <taxon>Bacteria</taxon>
        <taxon>Pseudomonadati</taxon>
        <taxon>Myxococcota</taxon>
        <taxon>Polyangia</taxon>
        <taxon>Polyangiales</taxon>
        <taxon>Polyangiaceae</taxon>
        <taxon>Polyangium</taxon>
    </lineage>
</organism>
<evidence type="ECO:0000313" key="3">
    <source>
        <dbReference type="EMBL" id="MRG94354.1"/>
    </source>
</evidence>
<comment type="caution">
    <text evidence="3">The sequence shown here is derived from an EMBL/GenBank/DDBJ whole genome shotgun (WGS) entry which is preliminary data.</text>
</comment>
<dbReference type="SUPFAM" id="SSF52980">
    <property type="entry name" value="Restriction endonuclease-like"/>
    <property type="match status" value="1"/>
</dbReference>
<evidence type="ECO:0000313" key="4">
    <source>
        <dbReference type="Proteomes" id="UP000440224"/>
    </source>
</evidence>
<dbReference type="InterPro" id="IPR011335">
    <property type="entry name" value="Restrct_endonuc-II-like"/>
</dbReference>
<keyword evidence="3" id="KW-0378">Hydrolase</keyword>
<evidence type="ECO:0000259" key="2">
    <source>
        <dbReference type="Pfam" id="PF05685"/>
    </source>
</evidence>
<name>A0A6N7PW94_9BACT</name>
<gene>
    <name evidence="3" type="ORF">GF068_20865</name>
</gene>
<dbReference type="Pfam" id="PF05685">
    <property type="entry name" value="Uma2"/>
    <property type="match status" value="1"/>
</dbReference>
<dbReference type="InterPro" id="IPR012296">
    <property type="entry name" value="Nuclease_put_TT1808"/>
</dbReference>
<feature type="compositionally biased region" description="Low complexity" evidence="1">
    <location>
        <begin position="231"/>
        <end position="243"/>
    </location>
</feature>
<protein>
    <submittedName>
        <fullName evidence="3">Uma2 family endonuclease</fullName>
    </submittedName>
</protein>
<dbReference type="Gene3D" id="3.90.1570.10">
    <property type="entry name" value="tt1808, chain A"/>
    <property type="match status" value="1"/>
</dbReference>
<accession>A0A6N7PW94</accession>
<dbReference type="PANTHER" id="PTHR34107:SF4">
    <property type="entry name" value="SLL1222 PROTEIN"/>
    <property type="match status" value="1"/>
</dbReference>
<sequence length="254" mass="28459">MRAATAEVLPKEPMTLDEWADLDEDEPGELVDGQLTEEEVPNNAHELVVAWFIWALRTWAMPRRALVFGSEHKLGVSETRGRKPDVCMYAPGERLGPRASLSRKPPLMILEVISMRGRDVRRDRMDKANEYARFGVRWYWLLDPESRVLEMWELGADGRYVRALVASDGTVEAPAFDGLTLDLDALWRERDACLPDEEDDETSGEYPMLDASGAIKHAGAKPRTPPPSPARSPSRKATPAADRPAPRGRSRGRS</sequence>
<dbReference type="PANTHER" id="PTHR34107">
    <property type="entry name" value="SLL0198 PROTEIN-RELATED"/>
    <property type="match status" value="1"/>
</dbReference>
<dbReference type="EMBL" id="WJIE01000005">
    <property type="protein sequence ID" value="MRG94354.1"/>
    <property type="molecule type" value="Genomic_DNA"/>
</dbReference>
<keyword evidence="3" id="KW-0255">Endonuclease</keyword>
<keyword evidence="4" id="KW-1185">Reference proteome</keyword>
<dbReference type="CDD" id="cd06260">
    <property type="entry name" value="DUF820-like"/>
    <property type="match status" value="1"/>
</dbReference>
<keyword evidence="3" id="KW-0540">Nuclease</keyword>
<dbReference type="OrthoDB" id="9804532at2"/>
<dbReference type="AlphaFoldDB" id="A0A6N7PW94"/>
<dbReference type="Proteomes" id="UP000440224">
    <property type="component" value="Unassembled WGS sequence"/>
</dbReference>
<proteinExistence type="predicted"/>
<reference evidence="3 4" key="1">
    <citation type="submission" date="2019-10" db="EMBL/GenBank/DDBJ databases">
        <title>A soil myxobacterium in the family Polyangiaceae.</title>
        <authorList>
            <person name="Li Y."/>
            <person name="Wang J."/>
        </authorList>
    </citation>
    <scope>NUCLEOTIDE SEQUENCE [LARGE SCALE GENOMIC DNA]</scope>
    <source>
        <strain evidence="3 4">DSM 14734</strain>
    </source>
</reference>
<dbReference type="GO" id="GO:0004519">
    <property type="term" value="F:endonuclease activity"/>
    <property type="evidence" value="ECO:0007669"/>
    <property type="project" value="UniProtKB-KW"/>
</dbReference>